<organism evidence="1 2">
    <name type="scientific">Heliocybe sulcata</name>
    <dbReference type="NCBI Taxonomy" id="5364"/>
    <lineage>
        <taxon>Eukaryota</taxon>
        <taxon>Fungi</taxon>
        <taxon>Dikarya</taxon>
        <taxon>Basidiomycota</taxon>
        <taxon>Agaricomycotina</taxon>
        <taxon>Agaricomycetes</taxon>
        <taxon>Gloeophyllales</taxon>
        <taxon>Gloeophyllaceae</taxon>
        <taxon>Heliocybe</taxon>
    </lineage>
</organism>
<keyword evidence="2" id="KW-1185">Reference proteome</keyword>
<evidence type="ECO:0000313" key="1">
    <source>
        <dbReference type="EMBL" id="TFK45924.1"/>
    </source>
</evidence>
<protein>
    <submittedName>
        <fullName evidence="1">Uncharacterized protein</fullName>
    </submittedName>
</protein>
<name>A0A5C3MKV1_9AGAM</name>
<dbReference type="EMBL" id="ML213535">
    <property type="protein sequence ID" value="TFK45924.1"/>
    <property type="molecule type" value="Genomic_DNA"/>
</dbReference>
<gene>
    <name evidence="1" type="ORF">OE88DRAFT_1668557</name>
</gene>
<sequence length="313" mass="35677">MESAADTHACRILDPGGQHRLAQRVQDIENMCRLAMGPYRPADVALEHYMVSFLYRPHVRSDILKLESEQLLQCLHLLAQSQASSWTSFRKKATKSRCDDMLNMVTDRWWKRHTRARLYFRTNHTSEISGTESDIWRHVPDNGGQLMTSSIGIQTDAFIPPRGAPLSAEEDLTDRAELLDDGDVYRYFPGWTDAWENSHSHFRESLLALDAQSPEKKAAIRKTIYFKGLQPRLLGSHVHSRSDLCDDLCIRGRAGEGMDQVLQPVARNAKHISHTSGKLSSLSWSVLVFAPFKRCERPFEEVILSKARCGRDM</sequence>
<reference evidence="1 2" key="1">
    <citation type="journal article" date="2019" name="Nat. Ecol. Evol.">
        <title>Megaphylogeny resolves global patterns of mushroom evolution.</title>
        <authorList>
            <person name="Varga T."/>
            <person name="Krizsan K."/>
            <person name="Foldi C."/>
            <person name="Dima B."/>
            <person name="Sanchez-Garcia M."/>
            <person name="Sanchez-Ramirez S."/>
            <person name="Szollosi G.J."/>
            <person name="Szarkandi J.G."/>
            <person name="Papp V."/>
            <person name="Albert L."/>
            <person name="Andreopoulos W."/>
            <person name="Angelini C."/>
            <person name="Antonin V."/>
            <person name="Barry K.W."/>
            <person name="Bougher N.L."/>
            <person name="Buchanan P."/>
            <person name="Buyck B."/>
            <person name="Bense V."/>
            <person name="Catcheside P."/>
            <person name="Chovatia M."/>
            <person name="Cooper J."/>
            <person name="Damon W."/>
            <person name="Desjardin D."/>
            <person name="Finy P."/>
            <person name="Geml J."/>
            <person name="Haridas S."/>
            <person name="Hughes K."/>
            <person name="Justo A."/>
            <person name="Karasinski D."/>
            <person name="Kautmanova I."/>
            <person name="Kiss B."/>
            <person name="Kocsube S."/>
            <person name="Kotiranta H."/>
            <person name="LaButti K.M."/>
            <person name="Lechner B.E."/>
            <person name="Liimatainen K."/>
            <person name="Lipzen A."/>
            <person name="Lukacs Z."/>
            <person name="Mihaltcheva S."/>
            <person name="Morgado L.N."/>
            <person name="Niskanen T."/>
            <person name="Noordeloos M.E."/>
            <person name="Ohm R.A."/>
            <person name="Ortiz-Santana B."/>
            <person name="Ovrebo C."/>
            <person name="Racz N."/>
            <person name="Riley R."/>
            <person name="Savchenko A."/>
            <person name="Shiryaev A."/>
            <person name="Soop K."/>
            <person name="Spirin V."/>
            <person name="Szebenyi C."/>
            <person name="Tomsovsky M."/>
            <person name="Tulloss R.E."/>
            <person name="Uehling J."/>
            <person name="Grigoriev I.V."/>
            <person name="Vagvolgyi C."/>
            <person name="Papp T."/>
            <person name="Martin F.M."/>
            <person name="Miettinen O."/>
            <person name="Hibbett D.S."/>
            <person name="Nagy L.G."/>
        </authorList>
    </citation>
    <scope>NUCLEOTIDE SEQUENCE [LARGE SCALE GENOMIC DNA]</scope>
    <source>
        <strain evidence="1 2">OMC1185</strain>
    </source>
</reference>
<dbReference type="AlphaFoldDB" id="A0A5C3MKV1"/>
<accession>A0A5C3MKV1</accession>
<evidence type="ECO:0000313" key="2">
    <source>
        <dbReference type="Proteomes" id="UP000305948"/>
    </source>
</evidence>
<dbReference type="Proteomes" id="UP000305948">
    <property type="component" value="Unassembled WGS sequence"/>
</dbReference>
<proteinExistence type="predicted"/>